<dbReference type="Proteomes" id="UP000019678">
    <property type="component" value="Unassembled WGS sequence"/>
</dbReference>
<feature type="transmembrane region" description="Helical" evidence="2">
    <location>
        <begin position="68"/>
        <end position="89"/>
    </location>
</feature>
<keyword evidence="5" id="KW-1185">Reference proteome</keyword>
<dbReference type="RefSeq" id="WP_052375500.1">
    <property type="nucleotide sequence ID" value="NZ_ASRX01000028.1"/>
</dbReference>
<dbReference type="Pfam" id="PF00149">
    <property type="entry name" value="Metallophos"/>
    <property type="match status" value="1"/>
</dbReference>
<dbReference type="CDD" id="cd07385">
    <property type="entry name" value="MPP_YkuE_C"/>
    <property type="match status" value="1"/>
</dbReference>
<dbReference type="InterPro" id="IPR029052">
    <property type="entry name" value="Metallo-depent_PP-like"/>
</dbReference>
<dbReference type="PANTHER" id="PTHR31302">
    <property type="entry name" value="TRANSMEMBRANE PROTEIN WITH METALLOPHOSPHOESTERASE DOMAIN-RELATED"/>
    <property type="match status" value="1"/>
</dbReference>
<proteinExistence type="predicted"/>
<gene>
    <name evidence="4" type="ORF">CAP_3710</name>
</gene>
<sequence length="456" mass="47798">MQFSLFVTLLTAITGGLAFYVHRRLSTAFGFSPRTRRILGILLAVSLLALPLGRLARSIVPTGGARMLSSVGFLLTLSLLITGVCLALTDLLRLVLRLARRIVLRGESRDGTRDATSPAGALVASDDTAARADDTAARVDDAPARADDAPARADDGASRPVPPQRPLAADAPALALPRRDFLAQGAASAALLAGAGTSLYGALVGRHDYVIEEVAVRIPGLPRSLDGFTLLQFSDIHFGLFIGEREIAVAEDLVRKARGDLVVLTGDLIDNDPAYADMLGRFTRRIAPLTRGGVSAIPGNHDHFAGIDATVGALERGGATVLRNRGQVIGDKGGAFALLGVDDVWARKRIPGGGPDLARALADVPPDLARVLLAHNPVYFPEAAGQVALQLSGHTHGGQVNPVVHPGSWVLPYGYVAGLYQRDGSTLYVNRGFGVAGPPARVNAPPELTRIVLVAA</sequence>
<evidence type="ECO:0000313" key="4">
    <source>
        <dbReference type="EMBL" id="EYF04899.1"/>
    </source>
</evidence>
<evidence type="ECO:0000256" key="2">
    <source>
        <dbReference type="SAM" id="Phobius"/>
    </source>
</evidence>
<dbReference type="Gene3D" id="3.60.21.10">
    <property type="match status" value="1"/>
</dbReference>
<accession>A0A017T6P8</accession>
<dbReference type="InterPro" id="IPR051158">
    <property type="entry name" value="Metallophosphoesterase_sf"/>
</dbReference>
<organism evidence="4 5">
    <name type="scientific">Chondromyces apiculatus DSM 436</name>
    <dbReference type="NCBI Taxonomy" id="1192034"/>
    <lineage>
        <taxon>Bacteria</taxon>
        <taxon>Pseudomonadati</taxon>
        <taxon>Myxococcota</taxon>
        <taxon>Polyangia</taxon>
        <taxon>Polyangiales</taxon>
        <taxon>Polyangiaceae</taxon>
        <taxon>Chondromyces</taxon>
    </lineage>
</organism>
<feature type="region of interest" description="Disordered" evidence="1">
    <location>
        <begin position="129"/>
        <end position="167"/>
    </location>
</feature>
<name>A0A017T6P8_9BACT</name>
<feature type="domain" description="Calcineurin-like phosphoesterase" evidence="3">
    <location>
        <begin position="229"/>
        <end position="397"/>
    </location>
</feature>
<dbReference type="STRING" id="1192034.CAP_3710"/>
<dbReference type="PANTHER" id="PTHR31302:SF0">
    <property type="entry name" value="TRANSMEMBRANE PROTEIN WITH METALLOPHOSPHOESTERASE DOMAIN"/>
    <property type="match status" value="1"/>
</dbReference>
<reference evidence="4 5" key="1">
    <citation type="submission" date="2013-05" db="EMBL/GenBank/DDBJ databases">
        <title>Genome assembly of Chondromyces apiculatus DSM 436.</title>
        <authorList>
            <person name="Sharma G."/>
            <person name="Khatri I."/>
            <person name="Kaur C."/>
            <person name="Mayilraj S."/>
            <person name="Subramanian S."/>
        </authorList>
    </citation>
    <scope>NUCLEOTIDE SEQUENCE [LARGE SCALE GENOMIC DNA]</scope>
    <source>
        <strain evidence="4 5">DSM 436</strain>
    </source>
</reference>
<keyword evidence="2" id="KW-0812">Transmembrane</keyword>
<feature type="compositionally biased region" description="Basic and acidic residues" evidence="1">
    <location>
        <begin position="129"/>
        <end position="157"/>
    </location>
</feature>
<dbReference type="GO" id="GO:0016787">
    <property type="term" value="F:hydrolase activity"/>
    <property type="evidence" value="ECO:0007669"/>
    <property type="project" value="InterPro"/>
</dbReference>
<protein>
    <recommendedName>
        <fullName evidence="3">Calcineurin-like phosphoesterase domain-containing protein</fullName>
    </recommendedName>
</protein>
<keyword evidence="2" id="KW-1133">Transmembrane helix</keyword>
<dbReference type="EMBL" id="ASRX01000028">
    <property type="protein sequence ID" value="EYF04899.1"/>
    <property type="molecule type" value="Genomic_DNA"/>
</dbReference>
<keyword evidence="2" id="KW-0472">Membrane</keyword>
<dbReference type="InterPro" id="IPR004843">
    <property type="entry name" value="Calcineurin-like_PHP"/>
</dbReference>
<comment type="caution">
    <text evidence="4">The sequence shown here is derived from an EMBL/GenBank/DDBJ whole genome shotgun (WGS) entry which is preliminary data.</text>
</comment>
<dbReference type="OrthoDB" id="9780884at2"/>
<evidence type="ECO:0000256" key="1">
    <source>
        <dbReference type="SAM" id="MobiDB-lite"/>
    </source>
</evidence>
<evidence type="ECO:0000313" key="5">
    <source>
        <dbReference type="Proteomes" id="UP000019678"/>
    </source>
</evidence>
<feature type="transmembrane region" description="Helical" evidence="2">
    <location>
        <begin position="38"/>
        <end position="56"/>
    </location>
</feature>
<dbReference type="eggNOG" id="COG1408">
    <property type="taxonomic scope" value="Bacteria"/>
</dbReference>
<dbReference type="SUPFAM" id="SSF56300">
    <property type="entry name" value="Metallo-dependent phosphatases"/>
    <property type="match status" value="1"/>
</dbReference>
<dbReference type="AlphaFoldDB" id="A0A017T6P8"/>
<evidence type="ECO:0000259" key="3">
    <source>
        <dbReference type="Pfam" id="PF00149"/>
    </source>
</evidence>